<comment type="caution">
    <text evidence="3">The sequence shown here is derived from an EMBL/GenBank/DDBJ whole genome shotgun (WGS) entry which is preliminary data.</text>
</comment>
<protein>
    <recommendedName>
        <fullName evidence="2">Endonuclease/exonuclease/phosphatase domain-containing protein</fullName>
    </recommendedName>
</protein>
<feature type="chain" id="PRO_5018308205" description="Endonuclease/exonuclease/phosphatase domain-containing protein" evidence="1">
    <location>
        <begin position="22"/>
        <end position="519"/>
    </location>
</feature>
<dbReference type="Pfam" id="PF03372">
    <property type="entry name" value="Exo_endo_phos"/>
    <property type="match status" value="1"/>
</dbReference>
<gene>
    <name evidence="3" type="ORF">D7Y07_11340</name>
</gene>
<sequence>MKNMISYICLLAAVFANLSCADDMDNSKFDNMIPYGKQEVSYTYPKGEDNLRVLTFNIRHCAGSDDVINYDRTAAIINGMEPDIVCLQEVDYMTTRSNKVDQLKTLADKTGMNHYFSKSITYQGGEYGNGLLFKGTPVSTRTYPLPGAELRSAAIAEFENYVVISTHLALEENNRIESAKLLTQLAKEYKKVVYMAGDFNEDLMNGAFFTELKKEWNVVSSTENTFPTGQSTKRIDFVVALKSPATSVVKSNVVYNLDGVNVSMASDHYPLYCDFRKVTALEEFPKAAGDLRIANYFTKNCAGTDGIIDYDRIAAVINKMNSDIICLQGLDKETERSSGIDQLNTLAQKSNMHDYFAKAIDYKGGEFGVGILTKDEPISVDRYQMPGKSEMRAAMVVEYEKFVVASTNFDTDMAKRIEALQTLHTKLSAYNKPAFLAGYFNEGNLESDFFKKVKEDWNLLSADKSTENGGKQRRLDFIVSLKDHGVTVTQADVMEYLTGADVATASSHYPLFCDFTGLK</sequence>
<keyword evidence="1" id="KW-0732">Signal</keyword>
<proteinExistence type="predicted"/>
<dbReference type="RefSeq" id="WP_121765318.1">
    <property type="nucleotide sequence ID" value="NZ_JAQOVA010000054.1"/>
</dbReference>
<dbReference type="GO" id="GO:0016020">
    <property type="term" value="C:membrane"/>
    <property type="evidence" value="ECO:0007669"/>
    <property type="project" value="GOC"/>
</dbReference>
<feature type="domain" description="Endonuclease/exonuclease/phosphatase" evidence="2">
    <location>
        <begin position="54"/>
        <end position="268"/>
    </location>
</feature>
<dbReference type="InterPro" id="IPR051916">
    <property type="entry name" value="GPI-anchor_lipid_remodeler"/>
</dbReference>
<evidence type="ECO:0000256" key="1">
    <source>
        <dbReference type="SAM" id="SignalP"/>
    </source>
</evidence>
<dbReference type="InterPro" id="IPR005135">
    <property type="entry name" value="Endo/exonuclease/phosphatase"/>
</dbReference>
<evidence type="ECO:0000259" key="2">
    <source>
        <dbReference type="Pfam" id="PF03372"/>
    </source>
</evidence>
<dbReference type="EMBL" id="RAZM01000033">
    <property type="protein sequence ID" value="RLT79858.1"/>
    <property type="molecule type" value="Genomic_DNA"/>
</dbReference>
<dbReference type="AlphaFoldDB" id="A0A3L7Z5F1"/>
<evidence type="ECO:0000313" key="4">
    <source>
        <dbReference type="Proteomes" id="UP000267159"/>
    </source>
</evidence>
<dbReference type="PANTHER" id="PTHR14859">
    <property type="entry name" value="CALCOFLUOR WHITE HYPERSENSITIVE PROTEIN PRECURSOR"/>
    <property type="match status" value="1"/>
</dbReference>
<organism evidence="3 4">
    <name type="scientific">Bacteroides acidifaciens</name>
    <dbReference type="NCBI Taxonomy" id="85831"/>
    <lineage>
        <taxon>Bacteria</taxon>
        <taxon>Pseudomonadati</taxon>
        <taxon>Bacteroidota</taxon>
        <taxon>Bacteroidia</taxon>
        <taxon>Bacteroidales</taxon>
        <taxon>Bacteroidaceae</taxon>
        <taxon>Bacteroides</taxon>
    </lineage>
</organism>
<accession>A0A3L7Z5F1</accession>
<dbReference type="SUPFAM" id="SSF56219">
    <property type="entry name" value="DNase I-like"/>
    <property type="match status" value="2"/>
</dbReference>
<evidence type="ECO:0000313" key="3">
    <source>
        <dbReference type="EMBL" id="RLT79858.1"/>
    </source>
</evidence>
<name>A0A3L7Z5F1_9BACE</name>
<reference evidence="3 4" key="1">
    <citation type="submission" date="2018-09" db="EMBL/GenBank/DDBJ databases">
        <title>Murine metabolic-syndrome-specific gut microbial biobank.</title>
        <authorList>
            <person name="Liu C."/>
        </authorList>
    </citation>
    <scope>NUCLEOTIDE SEQUENCE [LARGE SCALE GENOMIC DNA]</scope>
    <source>
        <strain evidence="3 4">0.1X-D8-26</strain>
    </source>
</reference>
<dbReference type="PANTHER" id="PTHR14859:SF15">
    <property type="entry name" value="ENDONUCLEASE_EXONUCLEASE_PHOSPHATASE DOMAIN-CONTAINING PROTEIN"/>
    <property type="match status" value="1"/>
</dbReference>
<dbReference type="GO" id="GO:0003824">
    <property type="term" value="F:catalytic activity"/>
    <property type="evidence" value="ECO:0007669"/>
    <property type="project" value="InterPro"/>
</dbReference>
<dbReference type="Gene3D" id="3.60.10.10">
    <property type="entry name" value="Endonuclease/exonuclease/phosphatase"/>
    <property type="match status" value="2"/>
</dbReference>
<dbReference type="GO" id="GO:0006506">
    <property type="term" value="P:GPI anchor biosynthetic process"/>
    <property type="evidence" value="ECO:0007669"/>
    <property type="project" value="TreeGrafter"/>
</dbReference>
<dbReference type="InterPro" id="IPR036691">
    <property type="entry name" value="Endo/exonu/phosph_ase_sf"/>
</dbReference>
<dbReference type="STRING" id="1235814.GCA_000613385_02805"/>
<dbReference type="Proteomes" id="UP000267159">
    <property type="component" value="Unassembled WGS sequence"/>
</dbReference>
<feature type="signal peptide" evidence="1">
    <location>
        <begin position="1"/>
        <end position="21"/>
    </location>
</feature>